<keyword evidence="5" id="KW-1185">Reference proteome</keyword>
<feature type="compositionally biased region" description="Low complexity" evidence="2">
    <location>
        <begin position="62"/>
        <end position="79"/>
    </location>
</feature>
<dbReference type="InterPro" id="IPR029051">
    <property type="entry name" value="DUF4352"/>
</dbReference>
<keyword evidence="1" id="KW-0732">Signal</keyword>
<organism evidence="4 5">
    <name type="scientific">Hymenobacter koreensis</name>
    <dbReference type="NCBI Taxonomy" id="1084523"/>
    <lineage>
        <taxon>Bacteria</taxon>
        <taxon>Pseudomonadati</taxon>
        <taxon>Bacteroidota</taxon>
        <taxon>Cytophagia</taxon>
        <taxon>Cytophagales</taxon>
        <taxon>Hymenobacteraceae</taxon>
        <taxon>Hymenobacter</taxon>
    </lineage>
</organism>
<dbReference type="InterPro" id="IPR029050">
    <property type="entry name" value="Immunoprotect_excell_Ig-like"/>
</dbReference>
<feature type="region of interest" description="Disordered" evidence="2">
    <location>
        <begin position="45"/>
        <end position="82"/>
    </location>
</feature>
<dbReference type="Gene3D" id="2.60.40.1240">
    <property type="match status" value="1"/>
</dbReference>
<evidence type="ECO:0000259" key="3">
    <source>
        <dbReference type="Pfam" id="PF11611"/>
    </source>
</evidence>
<dbReference type="EMBL" id="BAABHA010000015">
    <property type="protein sequence ID" value="GAA4393754.1"/>
    <property type="molecule type" value="Genomic_DNA"/>
</dbReference>
<feature type="domain" description="DUF4352" evidence="3">
    <location>
        <begin position="94"/>
        <end position="206"/>
    </location>
</feature>
<dbReference type="Pfam" id="PF11611">
    <property type="entry name" value="DUF4352"/>
    <property type="match status" value="1"/>
</dbReference>
<proteinExistence type="predicted"/>
<evidence type="ECO:0000313" key="4">
    <source>
        <dbReference type="EMBL" id="GAA4393754.1"/>
    </source>
</evidence>
<reference evidence="5" key="1">
    <citation type="journal article" date="2019" name="Int. J. Syst. Evol. Microbiol.">
        <title>The Global Catalogue of Microorganisms (GCM) 10K type strain sequencing project: providing services to taxonomists for standard genome sequencing and annotation.</title>
        <authorList>
            <consortium name="The Broad Institute Genomics Platform"/>
            <consortium name="The Broad Institute Genome Sequencing Center for Infectious Disease"/>
            <person name="Wu L."/>
            <person name="Ma J."/>
        </authorList>
    </citation>
    <scope>NUCLEOTIDE SEQUENCE [LARGE SCALE GENOMIC DNA]</scope>
    <source>
        <strain evidence="5">JCM 17924</strain>
    </source>
</reference>
<evidence type="ECO:0000256" key="2">
    <source>
        <dbReference type="SAM" id="MobiDB-lite"/>
    </source>
</evidence>
<feature type="compositionally biased region" description="Acidic residues" evidence="2">
    <location>
        <begin position="50"/>
        <end position="61"/>
    </location>
</feature>
<comment type="caution">
    <text evidence="4">The sequence shown here is derived from an EMBL/GenBank/DDBJ whole genome shotgun (WGS) entry which is preliminary data.</text>
</comment>
<evidence type="ECO:0000313" key="5">
    <source>
        <dbReference type="Proteomes" id="UP001500454"/>
    </source>
</evidence>
<dbReference type="Proteomes" id="UP001500454">
    <property type="component" value="Unassembled WGS sequence"/>
</dbReference>
<name>A0ABP8JNY0_9BACT</name>
<accession>A0ABP8JNY0</accession>
<evidence type="ECO:0000256" key="1">
    <source>
        <dbReference type="ARBA" id="ARBA00022729"/>
    </source>
</evidence>
<protein>
    <recommendedName>
        <fullName evidence="3">DUF4352 domain-containing protein</fullName>
    </recommendedName>
</protein>
<sequence>MPELAGTYISFSIPLSPSLMLHYYRSALLLGLLAFAACSSPSESATAETDATEETTAEAEAAETTPAETPAAPAAAAAADGEPHLTAGAKKELYAVGDVALVDSLLVRVNSVKTATEGDFGNKPKAGHEYVVVNMTWENGTSKLRDLSTLMHTMVLDANGKEIMATAGTSMETATQLDRSRAPGKSGTGPIYYQVPANAKGLKWVFRKVDGSALDLKESGRAVYDLGL</sequence>
<gene>
    <name evidence="4" type="ORF">GCM10023186_45650</name>
</gene>